<reference evidence="1 2" key="1">
    <citation type="submission" date="2019-03" db="EMBL/GenBank/DDBJ databases">
        <title>Genomic Encyclopedia of Type Strains, Phase IV (KMG-IV): sequencing the most valuable type-strain genomes for metagenomic binning, comparative biology and taxonomic classification.</title>
        <authorList>
            <person name="Goeker M."/>
        </authorList>
    </citation>
    <scope>NUCLEOTIDE SEQUENCE [LARGE SCALE GENOMIC DNA]</scope>
    <source>
        <strain evidence="1 2">DSM 25287</strain>
    </source>
</reference>
<comment type="caution">
    <text evidence="1">The sequence shown here is derived from an EMBL/GenBank/DDBJ whole genome shotgun (WGS) entry which is preliminary data.</text>
</comment>
<proteinExistence type="predicted"/>
<accession>A0A4R2LAQ5</accession>
<evidence type="ECO:0000313" key="1">
    <source>
        <dbReference type="EMBL" id="TCO81309.1"/>
    </source>
</evidence>
<dbReference type="Proteomes" id="UP000295765">
    <property type="component" value="Unassembled WGS sequence"/>
</dbReference>
<protein>
    <submittedName>
        <fullName evidence="1">Uncharacterized protein</fullName>
    </submittedName>
</protein>
<sequence>MQIKLLATATTKTDKGGQRVIANPQKGPTCWYYAARMIRESYGRTYSNLHDVPTELQGAREIEKRISSLRKIETRIDWLVGEEGLQQQMVNKPSPLPDTLLNKLHQATQEMFPSKTEWKQVLDKFLIKVISEDDFIDISPIPPISKQFVTYISRTAPRMILMGLTDFEDETLLQQYGFRPYPLSPNLMVDAIGKNILLLGSGHFSHGDTAHARTNTVEYNSSNGTPSALDVYTVQQFEAGGHAIVINGIGLGDTLHLMYRDPQYPQLQFMLPYPAFAERAAEKCPLMYLS</sequence>
<name>A0A4R2LAQ5_9GAMM</name>
<dbReference type="AlphaFoldDB" id="A0A4R2LAQ5"/>
<evidence type="ECO:0000313" key="2">
    <source>
        <dbReference type="Proteomes" id="UP000295765"/>
    </source>
</evidence>
<keyword evidence="2" id="KW-1185">Reference proteome</keyword>
<dbReference type="RefSeq" id="WP_132542020.1">
    <property type="nucleotide sequence ID" value="NZ_SLWY01000009.1"/>
</dbReference>
<dbReference type="EMBL" id="SLWY01000009">
    <property type="protein sequence ID" value="TCO81309.1"/>
    <property type="molecule type" value="Genomic_DNA"/>
</dbReference>
<gene>
    <name evidence="1" type="ORF">EV699_109151</name>
</gene>
<organism evidence="1 2">
    <name type="scientific">Plasticicumulans lactativorans</name>
    <dbReference type="NCBI Taxonomy" id="1133106"/>
    <lineage>
        <taxon>Bacteria</taxon>
        <taxon>Pseudomonadati</taxon>
        <taxon>Pseudomonadota</taxon>
        <taxon>Gammaproteobacteria</taxon>
        <taxon>Candidatus Competibacteraceae</taxon>
        <taxon>Plasticicumulans</taxon>
    </lineage>
</organism>